<dbReference type="NCBIfam" id="TIGR00005">
    <property type="entry name" value="rluA_subfam"/>
    <property type="match status" value="1"/>
</dbReference>
<gene>
    <name evidence="5" type="ORF">D1222_13765</name>
</gene>
<dbReference type="Gene3D" id="3.30.2350.10">
    <property type="entry name" value="Pseudouridine synthase"/>
    <property type="match status" value="1"/>
</dbReference>
<comment type="similarity">
    <text evidence="1 3">Belongs to the pseudouridine synthase RluA family.</text>
</comment>
<comment type="caution">
    <text evidence="5">The sequence shown here is derived from an EMBL/GenBank/DDBJ whole genome shotgun (WGS) entry which is preliminary data.</text>
</comment>
<protein>
    <recommendedName>
        <fullName evidence="3">Pseudouridine synthase</fullName>
        <ecNumber evidence="3">5.4.99.-</ecNumber>
    </recommendedName>
</protein>
<dbReference type="Pfam" id="PF00849">
    <property type="entry name" value="PseudoU_synth_2"/>
    <property type="match status" value="1"/>
</dbReference>
<dbReference type="InterPro" id="IPR006145">
    <property type="entry name" value="PsdUridine_synth_RsuA/RluA"/>
</dbReference>
<sequence>MPVPPEPDYCPPPPEALDIIHADESFIVADKPAGLLSVPGRGGHKHASVLTYLADRYGSALDIHRLDLDTSGLIVVARHRTAQSSLAKQFADRTVSKTYDALVKGQMESDRGQIDLPIGRDWQDRPRRRIDLESGKPARTRWSLEVQAENIAHLKLQPVTGRTHQLRLHLASIGHPILGDRLYDSACRSGRLCLHASQLDFTHPETGKPLKFLSTASFHL</sequence>
<keyword evidence="3" id="KW-0413">Isomerase</keyword>
<reference evidence="5 6" key="1">
    <citation type="submission" date="2018-08" db="EMBL/GenBank/DDBJ databases">
        <title>Henriciella mobilis sp. nov., isolated from seawater.</title>
        <authorList>
            <person name="Cheng H."/>
            <person name="Wu Y.-H."/>
            <person name="Xu X.-W."/>
            <person name="Guo L.-L."/>
        </authorList>
    </citation>
    <scope>NUCLEOTIDE SEQUENCE [LARGE SCALE GENOMIC DNA]</scope>
    <source>
        <strain evidence="5 6">CCUG67844</strain>
    </source>
</reference>
<dbReference type="PROSITE" id="PS01129">
    <property type="entry name" value="PSI_RLU"/>
    <property type="match status" value="1"/>
</dbReference>
<dbReference type="RefSeq" id="WP_119454836.1">
    <property type="nucleotide sequence ID" value="NZ_QWGA01000008.1"/>
</dbReference>
<dbReference type="OrthoDB" id="9807829at2"/>
<keyword evidence="6" id="KW-1185">Reference proteome</keyword>
<comment type="catalytic activity">
    <reaction evidence="3">
        <text>a uridine in RNA = a pseudouridine in RNA</text>
        <dbReference type="Rhea" id="RHEA:48348"/>
        <dbReference type="Rhea" id="RHEA-COMP:12068"/>
        <dbReference type="Rhea" id="RHEA-COMP:12069"/>
        <dbReference type="ChEBI" id="CHEBI:65314"/>
        <dbReference type="ChEBI" id="CHEBI:65315"/>
    </reaction>
</comment>
<evidence type="ECO:0000256" key="1">
    <source>
        <dbReference type="ARBA" id="ARBA00010876"/>
    </source>
</evidence>
<accession>A0A399RD86</accession>
<feature type="domain" description="Pseudouridine synthase RsuA/RluA-like" evidence="4">
    <location>
        <begin position="26"/>
        <end position="172"/>
    </location>
</feature>
<evidence type="ECO:0000313" key="6">
    <source>
        <dbReference type="Proteomes" id="UP000265845"/>
    </source>
</evidence>
<name>A0A399RD86_9PROT</name>
<dbReference type="SUPFAM" id="SSF55120">
    <property type="entry name" value="Pseudouridine synthase"/>
    <property type="match status" value="1"/>
</dbReference>
<evidence type="ECO:0000256" key="2">
    <source>
        <dbReference type="PIRSR" id="PIRSR606225-1"/>
    </source>
</evidence>
<dbReference type="GO" id="GO:0140098">
    <property type="term" value="F:catalytic activity, acting on RNA"/>
    <property type="evidence" value="ECO:0007669"/>
    <property type="project" value="UniProtKB-ARBA"/>
</dbReference>
<evidence type="ECO:0000256" key="3">
    <source>
        <dbReference type="RuleBase" id="RU362028"/>
    </source>
</evidence>
<dbReference type="Proteomes" id="UP000265845">
    <property type="component" value="Unassembled WGS sequence"/>
</dbReference>
<proteinExistence type="inferred from homology"/>
<dbReference type="InterPro" id="IPR020103">
    <property type="entry name" value="PsdUridine_synth_cat_dom_sf"/>
</dbReference>
<dbReference type="InterPro" id="IPR006224">
    <property type="entry name" value="PsdUridine_synth_RluA-like_CS"/>
</dbReference>
<evidence type="ECO:0000259" key="4">
    <source>
        <dbReference type="Pfam" id="PF00849"/>
    </source>
</evidence>
<feature type="active site" evidence="2">
    <location>
        <position position="67"/>
    </location>
</feature>
<organism evidence="5 6">
    <name type="scientific">Henriciella algicola</name>
    <dbReference type="NCBI Taxonomy" id="1608422"/>
    <lineage>
        <taxon>Bacteria</taxon>
        <taxon>Pseudomonadati</taxon>
        <taxon>Pseudomonadota</taxon>
        <taxon>Alphaproteobacteria</taxon>
        <taxon>Hyphomonadales</taxon>
        <taxon>Hyphomonadaceae</taxon>
        <taxon>Henriciella</taxon>
    </lineage>
</organism>
<dbReference type="EC" id="5.4.99.-" evidence="3"/>
<dbReference type="EMBL" id="QWGA01000008">
    <property type="protein sequence ID" value="RIJ27459.1"/>
    <property type="molecule type" value="Genomic_DNA"/>
</dbReference>
<dbReference type="GO" id="GO:0009982">
    <property type="term" value="F:pseudouridine synthase activity"/>
    <property type="evidence" value="ECO:0007669"/>
    <property type="project" value="InterPro"/>
</dbReference>
<dbReference type="GO" id="GO:0003723">
    <property type="term" value="F:RNA binding"/>
    <property type="evidence" value="ECO:0007669"/>
    <property type="project" value="InterPro"/>
</dbReference>
<dbReference type="AlphaFoldDB" id="A0A399RD86"/>
<dbReference type="PANTHER" id="PTHR21600">
    <property type="entry name" value="MITOCHONDRIAL RNA PSEUDOURIDINE SYNTHASE"/>
    <property type="match status" value="1"/>
</dbReference>
<dbReference type="GO" id="GO:0000455">
    <property type="term" value="P:enzyme-directed rRNA pseudouridine synthesis"/>
    <property type="evidence" value="ECO:0007669"/>
    <property type="project" value="TreeGrafter"/>
</dbReference>
<dbReference type="PANTHER" id="PTHR21600:SF89">
    <property type="entry name" value="RIBOSOMAL LARGE SUBUNIT PSEUDOURIDINE SYNTHASE A"/>
    <property type="match status" value="1"/>
</dbReference>
<evidence type="ECO:0000313" key="5">
    <source>
        <dbReference type="EMBL" id="RIJ27459.1"/>
    </source>
</evidence>
<dbReference type="InterPro" id="IPR006225">
    <property type="entry name" value="PsdUridine_synth_RluC/D"/>
</dbReference>
<comment type="function">
    <text evidence="3">Responsible for synthesis of pseudouridine from uracil.</text>
</comment>
<dbReference type="InterPro" id="IPR050188">
    <property type="entry name" value="RluA_PseudoU_synthase"/>
</dbReference>
<dbReference type="CDD" id="cd02869">
    <property type="entry name" value="PseudoU_synth_RluA_like"/>
    <property type="match status" value="1"/>
</dbReference>